<evidence type="ECO:0000256" key="3">
    <source>
        <dbReference type="SAM" id="Phobius"/>
    </source>
</evidence>
<feature type="transmembrane region" description="Helical" evidence="3">
    <location>
        <begin position="26"/>
        <end position="47"/>
    </location>
</feature>
<dbReference type="Proteomes" id="UP000521676">
    <property type="component" value="Unassembled WGS sequence"/>
</dbReference>
<evidence type="ECO:0000313" key="5">
    <source>
        <dbReference type="EMBL" id="NWJ48292.1"/>
    </source>
</evidence>
<evidence type="ECO:0000313" key="7">
    <source>
        <dbReference type="Proteomes" id="UP000521676"/>
    </source>
</evidence>
<dbReference type="EMBL" id="JACATZ010000003">
    <property type="protein sequence ID" value="NWJ48292.1"/>
    <property type="molecule type" value="Genomic_DNA"/>
</dbReference>
<dbReference type="PANTHER" id="PTHR32089:SF112">
    <property type="entry name" value="LYSOZYME-LIKE PROTEIN-RELATED"/>
    <property type="match status" value="1"/>
</dbReference>
<dbReference type="EMBL" id="CP128400">
    <property type="protein sequence ID" value="WJW68226.1"/>
    <property type="molecule type" value="Genomic_DNA"/>
</dbReference>
<evidence type="ECO:0000256" key="1">
    <source>
        <dbReference type="ARBA" id="ARBA00023224"/>
    </source>
</evidence>
<dbReference type="RefSeq" id="WP_341470130.1">
    <property type="nucleotide sequence ID" value="NZ_CP128400.1"/>
</dbReference>
<feature type="transmembrane region" description="Helical" evidence="3">
    <location>
        <begin position="83"/>
        <end position="100"/>
    </location>
</feature>
<evidence type="ECO:0000256" key="2">
    <source>
        <dbReference type="PROSITE-ProRule" id="PRU00284"/>
    </source>
</evidence>
<name>A0A8T7M8L1_9CHLR</name>
<reference evidence="6" key="2">
    <citation type="journal article" date="2024" name="Nature">
        <title>Anoxygenic phototroph of the Chloroflexota uses a type I reaction centre.</title>
        <authorList>
            <person name="Tsuji J.M."/>
            <person name="Shaw N.A."/>
            <person name="Nagashima S."/>
            <person name="Venkiteswaran J.J."/>
            <person name="Schiff S.L."/>
            <person name="Watanabe T."/>
            <person name="Fukui M."/>
            <person name="Hanada S."/>
            <person name="Tank M."/>
            <person name="Neufeld J.D."/>
        </authorList>
    </citation>
    <scope>NUCLEOTIDE SEQUENCE</scope>
    <source>
        <strain evidence="6">L227-S17</strain>
    </source>
</reference>
<feature type="domain" description="Methyl-accepting transducer" evidence="4">
    <location>
        <begin position="213"/>
        <end position="449"/>
    </location>
</feature>
<keyword evidence="3" id="KW-0472">Membrane</keyword>
<dbReference type="Proteomes" id="UP001431572">
    <property type="component" value="Chromosome 2"/>
</dbReference>
<sequence length="515" mass="56192">MKKDKPSFNYKKYLDENYLPRQRKRLINTFSILTLIGNVTSQVVVFINNAGSINLGRISGSLGIVLVAILAIILTWYNRVELAGIFYCTFGLLSVTFAVYNGGLSSNAPMLYFVIIVVAGAIISPIAVLIVGVVSSLAYLVVALYLLSQIQNPASTYGTNIALVSAILIIASAVLYIFSFALDRIASSARYQANELKDVNERLLEQRDLEIETSRQINVLSEALAELFRRQNTATEEQVLLVNEVASTSNELDAAARRIANNALSVSVIAEKALKSAQTGQEAAQDGVTAIATLRNNVENITYSVRYLNTQIERIGEVTDIIGEVADETNLLSLNATIEAAGAGEYGKRFAAVADEIQRLSRRTTTAVEQIQEVVNEIIQASEKSLQTTEDGLRQAQQGESLVVRLIEANNDIITIVNQTAELATNIASSTYEQRNASGVIVESVQRISLASKELAGFTIEVSEVIHKLEGNATLLISQALPEKKQAKNQEKILFSELFLDDAELEEFEQAGVSF</sequence>
<dbReference type="GO" id="GO:0016020">
    <property type="term" value="C:membrane"/>
    <property type="evidence" value="ECO:0007669"/>
    <property type="project" value="InterPro"/>
</dbReference>
<protein>
    <submittedName>
        <fullName evidence="6">Methyl-accepting chemotaxis protein</fullName>
    </submittedName>
</protein>
<dbReference type="Pfam" id="PF00015">
    <property type="entry name" value="MCPsignal"/>
    <property type="match status" value="1"/>
</dbReference>
<reference evidence="5 7" key="1">
    <citation type="submission" date="2020-06" db="EMBL/GenBank/DDBJ databases">
        <title>Anoxygenic phototrophic Chloroflexota member uses a Type I reaction center.</title>
        <authorList>
            <person name="Tsuji J.M."/>
            <person name="Shaw N.A."/>
            <person name="Nagashima S."/>
            <person name="Venkiteswaran J."/>
            <person name="Schiff S.L."/>
            <person name="Hanada S."/>
            <person name="Tank M."/>
            <person name="Neufeld J.D."/>
        </authorList>
    </citation>
    <scope>NUCLEOTIDE SEQUENCE [LARGE SCALE GENOMIC DNA]</scope>
    <source>
        <strain evidence="5">L227-S17</strain>
    </source>
</reference>
<feature type="transmembrane region" description="Helical" evidence="3">
    <location>
        <begin position="59"/>
        <end position="77"/>
    </location>
</feature>
<dbReference type="Gene3D" id="1.10.287.950">
    <property type="entry name" value="Methyl-accepting chemotaxis protein"/>
    <property type="match status" value="1"/>
</dbReference>
<dbReference type="SMART" id="SM00283">
    <property type="entry name" value="MA"/>
    <property type="match status" value="1"/>
</dbReference>
<keyword evidence="8" id="KW-1185">Reference proteome</keyword>
<dbReference type="InterPro" id="IPR004089">
    <property type="entry name" value="MCPsignal_dom"/>
</dbReference>
<dbReference type="AlphaFoldDB" id="A0A8T7M8L1"/>
<dbReference type="PROSITE" id="PS50111">
    <property type="entry name" value="CHEMOTAXIS_TRANSDUC_2"/>
    <property type="match status" value="1"/>
</dbReference>
<proteinExistence type="predicted"/>
<dbReference type="PANTHER" id="PTHR32089">
    <property type="entry name" value="METHYL-ACCEPTING CHEMOTAXIS PROTEIN MCPB"/>
    <property type="match status" value="1"/>
</dbReference>
<keyword evidence="1 2" id="KW-0807">Transducer</keyword>
<evidence type="ECO:0000313" key="8">
    <source>
        <dbReference type="Proteomes" id="UP001431572"/>
    </source>
</evidence>
<evidence type="ECO:0000313" key="6">
    <source>
        <dbReference type="EMBL" id="WJW68226.1"/>
    </source>
</evidence>
<keyword evidence="3" id="KW-0812">Transmembrane</keyword>
<organism evidence="5 7">
    <name type="scientific">Candidatus Chlorohelix allophototropha</name>
    <dbReference type="NCBI Taxonomy" id="3003348"/>
    <lineage>
        <taxon>Bacteria</taxon>
        <taxon>Bacillati</taxon>
        <taxon>Chloroflexota</taxon>
        <taxon>Chloroflexia</taxon>
        <taxon>Candidatus Chloroheliales</taxon>
        <taxon>Candidatus Chloroheliaceae</taxon>
        <taxon>Candidatus Chlorohelix</taxon>
    </lineage>
</organism>
<gene>
    <name evidence="5" type="ORF">HXX08_20750</name>
    <name evidence="6" type="ORF">OZ401_003833</name>
</gene>
<feature type="transmembrane region" description="Helical" evidence="3">
    <location>
        <begin position="161"/>
        <end position="182"/>
    </location>
</feature>
<evidence type="ECO:0000259" key="4">
    <source>
        <dbReference type="PROSITE" id="PS50111"/>
    </source>
</evidence>
<keyword evidence="3" id="KW-1133">Transmembrane helix</keyword>
<dbReference type="SUPFAM" id="SSF58104">
    <property type="entry name" value="Methyl-accepting chemotaxis protein (MCP) signaling domain"/>
    <property type="match status" value="1"/>
</dbReference>
<accession>A0A8T7M8L1</accession>
<feature type="transmembrane region" description="Helical" evidence="3">
    <location>
        <begin position="112"/>
        <end position="141"/>
    </location>
</feature>
<dbReference type="GO" id="GO:0007165">
    <property type="term" value="P:signal transduction"/>
    <property type="evidence" value="ECO:0007669"/>
    <property type="project" value="UniProtKB-KW"/>
</dbReference>